<protein>
    <submittedName>
        <fullName evidence="1">Uncharacterized protein</fullName>
    </submittedName>
</protein>
<evidence type="ECO:0000313" key="1">
    <source>
        <dbReference type="EMBL" id="RFN43287.1"/>
    </source>
</evidence>
<name>A0A395M602_9HYPO</name>
<comment type="caution">
    <text evidence="1">The sequence shown here is derived from an EMBL/GenBank/DDBJ whole genome shotgun (WGS) entry which is preliminary data.</text>
</comment>
<dbReference type="EMBL" id="PXXK01000599">
    <property type="protein sequence ID" value="RFN43287.1"/>
    <property type="molecule type" value="Genomic_DNA"/>
</dbReference>
<evidence type="ECO:0000313" key="2">
    <source>
        <dbReference type="Proteomes" id="UP000265631"/>
    </source>
</evidence>
<dbReference type="Proteomes" id="UP000265631">
    <property type="component" value="Unassembled WGS sequence"/>
</dbReference>
<keyword evidence="2" id="KW-1185">Reference proteome</keyword>
<gene>
    <name evidence="1" type="ORF">FIE12Z_12477</name>
</gene>
<sequence length="122" mass="13609">MSTSLPTDNLTILPQTASINERNVSDAVIHDPIANENARANLSHAFTIDQSNALATKIKKLYEDGHYEVEAKITLFNALFKENFPDEMYSLIKPGTTWRQLTIDQKVAFGIYLASLGQVQVI</sequence>
<reference evidence="1 2" key="1">
    <citation type="journal article" date="2018" name="PLoS Pathog.">
        <title>Evolution of structural diversity of trichothecenes, a family of toxins produced by plant pathogenic and entomopathogenic fungi.</title>
        <authorList>
            <person name="Proctor R.H."/>
            <person name="McCormick S.P."/>
            <person name="Kim H.S."/>
            <person name="Cardoza R.E."/>
            <person name="Stanley A.M."/>
            <person name="Lindo L."/>
            <person name="Kelly A."/>
            <person name="Brown D.W."/>
            <person name="Lee T."/>
            <person name="Vaughan M.M."/>
            <person name="Alexander N.J."/>
            <person name="Busman M."/>
            <person name="Gutierrez S."/>
        </authorList>
    </citation>
    <scope>NUCLEOTIDE SEQUENCE [LARGE SCALE GENOMIC DNA]</scope>
    <source>
        <strain evidence="1 2">NRRL 13405</strain>
    </source>
</reference>
<organism evidence="1 2">
    <name type="scientific">Fusarium flagelliforme</name>
    <dbReference type="NCBI Taxonomy" id="2675880"/>
    <lineage>
        <taxon>Eukaryota</taxon>
        <taxon>Fungi</taxon>
        <taxon>Dikarya</taxon>
        <taxon>Ascomycota</taxon>
        <taxon>Pezizomycotina</taxon>
        <taxon>Sordariomycetes</taxon>
        <taxon>Hypocreomycetidae</taxon>
        <taxon>Hypocreales</taxon>
        <taxon>Nectriaceae</taxon>
        <taxon>Fusarium</taxon>
        <taxon>Fusarium incarnatum-equiseti species complex</taxon>
    </lineage>
</organism>
<proteinExistence type="predicted"/>
<accession>A0A395M602</accession>
<dbReference type="AlphaFoldDB" id="A0A395M602"/>